<proteinExistence type="predicted"/>
<dbReference type="KEGG" id="ncon:LC1Nh_0226"/>
<gene>
    <name evidence="2" type="ORF">LC1Nh_0226</name>
</gene>
<sequence length="367" mass="39667">MKLRLILLILSGLMFSTLAAGNSVGALPGTIDFGTVNPGETVTQEIYIRGTNVPENFSIRPSANSVDASTLFSGDAEDKREISEQSAEDWWNFERSLVNPETEVDYSEVNVQNPPTLHGSTTATLEIPNDAEPGVRYGHIRLNPDFSPLNQSSGSGAKIVSPTRLTYSFRVSGTVRRDIEVQDVRGFRLDEDEAAVEVLLVNEGTVTTSTENLRLDILDSSRDEETTLTASGTSLAPGESQWVEANWADNSGIEQGEYQVGGQVDYLTGSATASGDFSLPDFDVVEVRPEDSPGSDNQDGGSVPIWFVIIVLVILGVLMWGFEIEPFWIVTILGVLGISAFVLLSGLPNYLLVVLLIMVGIVIYGGM</sequence>
<evidence type="ECO:0000256" key="1">
    <source>
        <dbReference type="SAM" id="Phobius"/>
    </source>
</evidence>
<reference evidence="3" key="1">
    <citation type="submission" date="2019-05" db="EMBL/GenBank/DDBJ databases">
        <title>Candidatus Nanohalobium constans, a novel model system to study the DPANN nano-sized archaea: genomic and physiological characterization of a nanoarchaeon co-cultured with its chitinotrophic host.</title>
        <authorList>
            <person name="La Cono V."/>
            <person name="Arcadi E."/>
            <person name="Crisafi F."/>
            <person name="Denaro R."/>
            <person name="La Spada G."/>
            <person name="Messina E."/>
            <person name="Smedile F."/>
            <person name="Toshchakov S.V."/>
            <person name="Shevchenko M.A."/>
            <person name="Golyshin P.N."/>
            <person name="Golyshina O.V."/>
            <person name="Ferrer M."/>
            <person name="Rohde M."/>
            <person name="Mushegian A."/>
            <person name="Sorokin D.Y."/>
            <person name="Giuliano L."/>
            <person name="Yakimov M.M."/>
        </authorList>
    </citation>
    <scope>NUCLEOTIDE SEQUENCE [LARGE SCALE GENOMIC DNA]</scope>
    <source>
        <strain evidence="3">LC1Nh</strain>
    </source>
</reference>
<dbReference type="Proteomes" id="UP000377803">
    <property type="component" value="Chromosome"/>
</dbReference>
<evidence type="ECO:0000313" key="2">
    <source>
        <dbReference type="EMBL" id="QGA80130.1"/>
    </source>
</evidence>
<feature type="transmembrane region" description="Helical" evidence="1">
    <location>
        <begin position="303"/>
        <end position="320"/>
    </location>
</feature>
<keyword evidence="1" id="KW-1133">Transmembrane helix</keyword>
<dbReference type="GeneID" id="42364607"/>
<accession>A0A5Q0UFZ9</accession>
<protein>
    <submittedName>
        <fullName evidence="2">Uncharacterized protein</fullName>
    </submittedName>
</protein>
<evidence type="ECO:0000313" key="3">
    <source>
        <dbReference type="Proteomes" id="UP000377803"/>
    </source>
</evidence>
<keyword evidence="1" id="KW-0812">Transmembrane</keyword>
<organism evidence="2 3">
    <name type="scientific">Candidatus Nanohalobium constans</name>
    <dbReference type="NCBI Taxonomy" id="2565781"/>
    <lineage>
        <taxon>Archaea</taxon>
        <taxon>Candidatus Nanohalarchaeota</taxon>
        <taxon>Candidatus Nanohalobia</taxon>
        <taxon>Candidatus Nanohalobiales</taxon>
        <taxon>Candidatus Nanohalobiaceae</taxon>
        <taxon>Candidatus Nanohalobium</taxon>
    </lineage>
</organism>
<keyword evidence="1" id="KW-0472">Membrane</keyword>
<keyword evidence="3" id="KW-1185">Reference proteome</keyword>
<feature type="transmembrane region" description="Helical" evidence="1">
    <location>
        <begin position="327"/>
        <end position="344"/>
    </location>
</feature>
<dbReference type="RefSeq" id="WP_153549867.1">
    <property type="nucleotide sequence ID" value="NZ_CP040089.1"/>
</dbReference>
<dbReference type="EMBL" id="CP040089">
    <property type="protein sequence ID" value="QGA80130.1"/>
    <property type="molecule type" value="Genomic_DNA"/>
</dbReference>
<dbReference type="AlphaFoldDB" id="A0A5Q0UFZ9"/>
<name>A0A5Q0UFZ9_9ARCH</name>
<feature type="transmembrane region" description="Helical" evidence="1">
    <location>
        <begin position="350"/>
        <end position="366"/>
    </location>
</feature>